<dbReference type="PANTHER" id="PTHR35526">
    <property type="entry name" value="ANTI-SIGMA-F FACTOR RSBW-RELATED"/>
    <property type="match status" value="1"/>
</dbReference>
<dbReference type="Gene3D" id="3.30.565.10">
    <property type="entry name" value="Histidine kinase-like ATPase, C-terminal domain"/>
    <property type="match status" value="1"/>
</dbReference>
<sequence length="167" mass="17412">MERTLAMDTIAPALPVLPAELRQRRVRLTMGPAMAAHACGHVRKAIDAWSVPVNPAVAILLTSDLVINAATNGADDYIMLGMGWSGGQFRVEVHDPSVSRDTWEAADSSANAERGLLLAAALAADWGHYRTPAGRAVYFVLAPESAPFAPAGDGRAPGVAASGDGEP</sequence>
<organism evidence="2 3">
    <name type="scientific">Trebonia kvetii</name>
    <dbReference type="NCBI Taxonomy" id="2480626"/>
    <lineage>
        <taxon>Bacteria</taxon>
        <taxon>Bacillati</taxon>
        <taxon>Actinomycetota</taxon>
        <taxon>Actinomycetes</taxon>
        <taxon>Streptosporangiales</taxon>
        <taxon>Treboniaceae</taxon>
        <taxon>Trebonia</taxon>
    </lineage>
</organism>
<dbReference type="AlphaFoldDB" id="A0A6P2C726"/>
<dbReference type="InterPro" id="IPR050267">
    <property type="entry name" value="Anti-sigma-factor_SerPK"/>
</dbReference>
<dbReference type="OrthoDB" id="4251531at2"/>
<dbReference type="Proteomes" id="UP000460272">
    <property type="component" value="Unassembled WGS sequence"/>
</dbReference>
<dbReference type="RefSeq" id="WP_145851765.1">
    <property type="nucleotide sequence ID" value="NZ_RPFW01000001.1"/>
</dbReference>
<comment type="caution">
    <text evidence="2">The sequence shown here is derived from an EMBL/GenBank/DDBJ whole genome shotgun (WGS) entry which is preliminary data.</text>
</comment>
<gene>
    <name evidence="2" type="ORF">EAS64_06705</name>
</gene>
<dbReference type="InterPro" id="IPR036890">
    <property type="entry name" value="HATPase_C_sf"/>
</dbReference>
<dbReference type="PANTHER" id="PTHR35526:SF3">
    <property type="entry name" value="ANTI-SIGMA-F FACTOR RSBW"/>
    <property type="match status" value="1"/>
</dbReference>
<dbReference type="EMBL" id="RPFW01000001">
    <property type="protein sequence ID" value="TVZ07010.1"/>
    <property type="molecule type" value="Genomic_DNA"/>
</dbReference>
<evidence type="ECO:0000313" key="3">
    <source>
        <dbReference type="Proteomes" id="UP000460272"/>
    </source>
</evidence>
<name>A0A6P2C726_9ACTN</name>
<proteinExistence type="predicted"/>
<protein>
    <recommendedName>
        <fullName evidence="4">ATP-binding protein</fullName>
    </recommendedName>
</protein>
<keyword evidence="3" id="KW-1185">Reference proteome</keyword>
<reference evidence="2 3" key="1">
    <citation type="submission" date="2018-11" db="EMBL/GenBank/DDBJ databases">
        <title>Trebonia kvetii gen.nov., sp.nov., a novel acidophilic actinobacterium, and proposal of the new actinobacterial family Treboniaceae fam. nov.</title>
        <authorList>
            <person name="Rapoport D."/>
            <person name="Sagova-Mareckova M."/>
            <person name="Sedlacek I."/>
            <person name="Provaznik J."/>
            <person name="Kralova S."/>
            <person name="Pavlinic D."/>
            <person name="Benes V."/>
            <person name="Kopecky J."/>
        </authorList>
    </citation>
    <scope>NUCLEOTIDE SEQUENCE [LARGE SCALE GENOMIC DNA]</scope>
    <source>
        <strain evidence="2 3">15Tr583</strain>
    </source>
</reference>
<evidence type="ECO:0000256" key="1">
    <source>
        <dbReference type="SAM" id="MobiDB-lite"/>
    </source>
</evidence>
<accession>A0A6P2C726</accession>
<feature type="region of interest" description="Disordered" evidence="1">
    <location>
        <begin position="148"/>
        <end position="167"/>
    </location>
</feature>
<evidence type="ECO:0008006" key="4">
    <source>
        <dbReference type="Google" id="ProtNLM"/>
    </source>
</evidence>
<evidence type="ECO:0000313" key="2">
    <source>
        <dbReference type="EMBL" id="TVZ07010.1"/>
    </source>
</evidence>